<reference evidence="4 5" key="1">
    <citation type="submission" date="2020-08" db="EMBL/GenBank/DDBJ databases">
        <title>Genomic Encyclopedia of Type Strains, Phase IV (KMG-IV): sequencing the most valuable type-strain genomes for metagenomic binning, comparative biology and taxonomic classification.</title>
        <authorList>
            <person name="Goeker M."/>
        </authorList>
    </citation>
    <scope>NUCLEOTIDE SEQUENCE [LARGE SCALE GENOMIC DNA]</scope>
    <source>
        <strain evidence="4 5">DSM 102983</strain>
    </source>
</reference>
<proteinExistence type="predicted"/>
<evidence type="ECO:0000313" key="4">
    <source>
        <dbReference type="EMBL" id="MBB4622833.1"/>
    </source>
</evidence>
<keyword evidence="1" id="KW-0472">Membrane</keyword>
<accession>A0ABR6KMU4</accession>
<evidence type="ECO:0000259" key="2">
    <source>
        <dbReference type="Pfam" id="PF04773"/>
    </source>
</evidence>
<dbReference type="Pfam" id="PF16344">
    <property type="entry name" value="FecR_C"/>
    <property type="match status" value="1"/>
</dbReference>
<name>A0ABR6KMU4_9BACT</name>
<keyword evidence="5" id="KW-1185">Reference proteome</keyword>
<evidence type="ECO:0000313" key="5">
    <source>
        <dbReference type="Proteomes" id="UP000533637"/>
    </source>
</evidence>
<gene>
    <name evidence="4" type="ORF">GGQ57_002742</name>
</gene>
<dbReference type="InterPro" id="IPR006860">
    <property type="entry name" value="FecR"/>
</dbReference>
<dbReference type="PIRSF" id="PIRSF018266">
    <property type="entry name" value="FecR"/>
    <property type="match status" value="1"/>
</dbReference>
<dbReference type="Gene3D" id="3.55.50.30">
    <property type="match status" value="1"/>
</dbReference>
<dbReference type="InterPro" id="IPR012373">
    <property type="entry name" value="Ferrdict_sens_TM"/>
</dbReference>
<organism evidence="4 5">
    <name type="scientific">Parabacteroides faecis</name>
    <dbReference type="NCBI Taxonomy" id="1217282"/>
    <lineage>
        <taxon>Bacteria</taxon>
        <taxon>Pseudomonadati</taxon>
        <taxon>Bacteroidota</taxon>
        <taxon>Bacteroidia</taxon>
        <taxon>Bacteroidales</taxon>
        <taxon>Tannerellaceae</taxon>
        <taxon>Parabacteroides</taxon>
    </lineage>
</organism>
<keyword evidence="1" id="KW-1133">Transmembrane helix</keyword>
<protein>
    <submittedName>
        <fullName evidence="4">Ferric-dicitrate binding protein FerR (Iron transport regulator)</fullName>
    </submittedName>
</protein>
<dbReference type="InterPro" id="IPR032508">
    <property type="entry name" value="FecR_C"/>
</dbReference>
<dbReference type="PANTHER" id="PTHR30273">
    <property type="entry name" value="PERIPLASMIC SIGNAL SENSOR AND SIGMA FACTOR ACTIVATOR FECR-RELATED"/>
    <property type="match status" value="1"/>
</dbReference>
<evidence type="ECO:0000256" key="1">
    <source>
        <dbReference type="SAM" id="Phobius"/>
    </source>
</evidence>
<comment type="caution">
    <text evidence="4">The sequence shown here is derived from an EMBL/GenBank/DDBJ whole genome shotgun (WGS) entry which is preliminary data.</text>
</comment>
<dbReference type="Proteomes" id="UP000533637">
    <property type="component" value="Unassembled WGS sequence"/>
</dbReference>
<feature type="domain" description="FecR protein" evidence="2">
    <location>
        <begin position="127"/>
        <end position="218"/>
    </location>
</feature>
<feature type="transmembrane region" description="Helical" evidence="1">
    <location>
        <begin position="84"/>
        <end position="104"/>
    </location>
</feature>
<keyword evidence="1" id="KW-0812">Transmembrane</keyword>
<sequence length="334" mass="38371">MENIILKYLQQTASTEEKKQLLDWLRESEGNKKTFSGLRDIWLASGNIPPQTAEYSENAFRQFKENVQQYEKKKRQTSYRLRPLLRIAASVALILVCSAGGYFIGRQTPDIVYREKEAVVINQAIMGKDSKGSVTLPDGSIAWLNANSKLVYPEKFSDKYRKVKLEGEGYFEVKRDEKAPFYVETNQMTVNVLGTSFDVKDYPNKTNSETTLLTGKVEIHLPGNPDAILLKPDQRLTVDKQTGVHEIKQVDASEYILWINDKLICQDEKLSVVLHKIKLWYGMELVCQQGTPVDQRLSLTIRKESPDEIFKLLEMIVPIRYSIKDDIIYVKPKK</sequence>
<dbReference type="Gene3D" id="2.60.120.1440">
    <property type="match status" value="1"/>
</dbReference>
<evidence type="ECO:0000259" key="3">
    <source>
        <dbReference type="Pfam" id="PF16344"/>
    </source>
</evidence>
<dbReference type="EMBL" id="JACHOC010000005">
    <property type="protein sequence ID" value="MBB4622833.1"/>
    <property type="molecule type" value="Genomic_DNA"/>
</dbReference>
<feature type="domain" description="Protein FecR C-terminal" evidence="3">
    <location>
        <begin position="263"/>
        <end position="330"/>
    </location>
</feature>
<dbReference type="RefSeq" id="WP_183671186.1">
    <property type="nucleotide sequence ID" value="NZ_BMPB01000005.1"/>
</dbReference>
<dbReference type="PANTHER" id="PTHR30273:SF2">
    <property type="entry name" value="PROTEIN FECR"/>
    <property type="match status" value="1"/>
</dbReference>
<dbReference type="Pfam" id="PF04773">
    <property type="entry name" value="FecR"/>
    <property type="match status" value="1"/>
</dbReference>